<evidence type="ECO:0000313" key="1">
    <source>
        <dbReference type="EMBL" id="QHI35645.1"/>
    </source>
</evidence>
<dbReference type="Proteomes" id="UP000464657">
    <property type="component" value="Chromosome"/>
</dbReference>
<evidence type="ECO:0000313" key="2">
    <source>
        <dbReference type="Proteomes" id="UP000464657"/>
    </source>
</evidence>
<gene>
    <name evidence="1" type="ORF">IMCC3317_09910</name>
</gene>
<dbReference type="KEGG" id="kan:IMCC3317_09910"/>
<accession>A0A7L4ZG78</accession>
<proteinExistence type="predicted"/>
<name>A0A7L4ZG78_9FLAO</name>
<keyword evidence="2" id="KW-1185">Reference proteome</keyword>
<dbReference type="AlphaFoldDB" id="A0A7L4ZG78"/>
<reference evidence="1 2" key="1">
    <citation type="journal article" date="2013" name="Int. J. Syst. Evol. Microbiol.">
        <title>Kordia antarctica sp. nov., isolated from Antarctic seawater.</title>
        <authorList>
            <person name="Baek K."/>
            <person name="Choi A."/>
            <person name="Kang I."/>
            <person name="Lee K."/>
            <person name="Cho J.C."/>
        </authorList>
    </citation>
    <scope>NUCLEOTIDE SEQUENCE [LARGE SCALE GENOMIC DNA]</scope>
    <source>
        <strain evidence="1 2">IMCC3317</strain>
    </source>
</reference>
<protein>
    <submittedName>
        <fullName evidence="1">Uncharacterized protein</fullName>
    </submittedName>
</protein>
<dbReference type="EMBL" id="CP019288">
    <property type="protein sequence ID" value="QHI35645.1"/>
    <property type="molecule type" value="Genomic_DNA"/>
</dbReference>
<organism evidence="1 2">
    <name type="scientific">Kordia antarctica</name>
    <dbReference type="NCBI Taxonomy" id="1218801"/>
    <lineage>
        <taxon>Bacteria</taxon>
        <taxon>Pseudomonadati</taxon>
        <taxon>Bacteroidota</taxon>
        <taxon>Flavobacteriia</taxon>
        <taxon>Flavobacteriales</taxon>
        <taxon>Flavobacteriaceae</taxon>
        <taxon>Kordia</taxon>
    </lineage>
</organism>
<sequence length="44" mass="5334">MPTTKQVNYKPVVHFDKIRQFESILRLKMSKICIENRILNIFLK</sequence>